<gene>
    <name evidence="2" type="ORF">J2S11_001422</name>
</gene>
<organism evidence="2 3">
    <name type="scientific">Caldalkalibacillus horti</name>
    <dbReference type="NCBI Taxonomy" id="77523"/>
    <lineage>
        <taxon>Bacteria</taxon>
        <taxon>Bacillati</taxon>
        <taxon>Bacillota</taxon>
        <taxon>Bacilli</taxon>
        <taxon>Bacillales</taxon>
        <taxon>Bacillaceae</taxon>
        <taxon>Caldalkalibacillus</taxon>
    </lineage>
</organism>
<proteinExistence type="predicted"/>
<dbReference type="RefSeq" id="WP_307392727.1">
    <property type="nucleotide sequence ID" value="NZ_BAAADK010000011.1"/>
</dbReference>
<evidence type="ECO:0000313" key="3">
    <source>
        <dbReference type="Proteomes" id="UP001235840"/>
    </source>
</evidence>
<evidence type="ECO:0000313" key="2">
    <source>
        <dbReference type="EMBL" id="MDQ0165521.1"/>
    </source>
</evidence>
<dbReference type="Proteomes" id="UP001235840">
    <property type="component" value="Unassembled WGS sequence"/>
</dbReference>
<comment type="caution">
    <text evidence="2">The sequence shown here is derived from an EMBL/GenBank/DDBJ whole genome shotgun (WGS) entry which is preliminary data.</text>
</comment>
<keyword evidence="1" id="KW-0812">Transmembrane</keyword>
<reference evidence="2 3" key="1">
    <citation type="submission" date="2023-07" db="EMBL/GenBank/DDBJ databases">
        <title>Genomic Encyclopedia of Type Strains, Phase IV (KMG-IV): sequencing the most valuable type-strain genomes for metagenomic binning, comparative biology and taxonomic classification.</title>
        <authorList>
            <person name="Goeker M."/>
        </authorList>
    </citation>
    <scope>NUCLEOTIDE SEQUENCE [LARGE SCALE GENOMIC DNA]</scope>
    <source>
        <strain evidence="2 3">DSM 12751</strain>
    </source>
</reference>
<name>A0ABT9VX06_9BACI</name>
<feature type="transmembrane region" description="Helical" evidence="1">
    <location>
        <begin position="98"/>
        <end position="116"/>
    </location>
</feature>
<feature type="transmembrane region" description="Helical" evidence="1">
    <location>
        <begin position="74"/>
        <end position="92"/>
    </location>
</feature>
<accession>A0ABT9VX06</accession>
<feature type="transmembrane region" description="Helical" evidence="1">
    <location>
        <begin position="49"/>
        <end position="67"/>
    </location>
</feature>
<feature type="transmembrane region" description="Helical" evidence="1">
    <location>
        <begin position="7"/>
        <end position="29"/>
    </location>
</feature>
<protein>
    <recommendedName>
        <fullName evidence="4">DoxX family membrane protein</fullName>
    </recommendedName>
</protein>
<evidence type="ECO:0008006" key="4">
    <source>
        <dbReference type="Google" id="ProtNLM"/>
    </source>
</evidence>
<sequence length="127" mass="14213">MKKKSTTVIRILFGLMLLAFGIIGSLNLAPEPHYAEPATNFMDALIKTGYIMVVVLLMKLLVGACLLINRFVPLALVLFMPISVNMFLFHLFLDIASIFPALIIICLNAYLLFAYLEKYKPFLGAKN</sequence>
<keyword evidence="3" id="KW-1185">Reference proteome</keyword>
<keyword evidence="1" id="KW-0472">Membrane</keyword>
<evidence type="ECO:0000256" key="1">
    <source>
        <dbReference type="SAM" id="Phobius"/>
    </source>
</evidence>
<keyword evidence="1" id="KW-1133">Transmembrane helix</keyword>
<dbReference type="EMBL" id="JAUSTY010000005">
    <property type="protein sequence ID" value="MDQ0165521.1"/>
    <property type="molecule type" value="Genomic_DNA"/>
</dbReference>